<sequence length="185" mass="20007">MALLLSMVPLRAMAAEAPREPPRQEGAREDEQKRHVLGLRVDTGARGTDYGLGYLHVHESTQSKGGLGMTMWLGYGADVRLLTMSHDRVDGILTYATGRLSTMGDAGGIAFEAALGAGTAHGETRPSAALGVFWSALFVDLGYSYQFPIDGGGRPGWLSSHQFSVRVHVPVRSYDARTTFPTERQ</sequence>
<accession>A0ABZ2L345</accession>
<dbReference type="RefSeq" id="WP_394835005.1">
    <property type="nucleotide sequence ID" value="NZ_CP089929.1"/>
</dbReference>
<protein>
    <submittedName>
        <fullName evidence="1">Uncharacterized protein</fullName>
    </submittedName>
</protein>
<gene>
    <name evidence="1" type="ORF">LVJ94_51755</name>
</gene>
<proteinExistence type="predicted"/>
<reference evidence="1" key="1">
    <citation type="submission" date="2021-12" db="EMBL/GenBank/DDBJ databases">
        <title>Discovery of the Pendulisporaceae a myxobacterial family with distinct sporulation behavior and unique specialized metabolism.</title>
        <authorList>
            <person name="Garcia R."/>
            <person name="Popoff A."/>
            <person name="Bader C.D."/>
            <person name="Loehr J."/>
            <person name="Walesch S."/>
            <person name="Walt C."/>
            <person name="Boldt J."/>
            <person name="Bunk B."/>
            <person name="Haeckl F.J.F.P.J."/>
            <person name="Gunesch A.P."/>
            <person name="Birkelbach J."/>
            <person name="Nuebel U."/>
            <person name="Pietschmann T."/>
            <person name="Bach T."/>
            <person name="Mueller R."/>
        </authorList>
    </citation>
    <scope>NUCLEOTIDE SEQUENCE</scope>
    <source>
        <strain evidence="1">MSr11367</strain>
    </source>
</reference>
<dbReference type="EMBL" id="CP089983">
    <property type="protein sequence ID" value="WXB05361.1"/>
    <property type="molecule type" value="Genomic_DNA"/>
</dbReference>
<dbReference type="Proteomes" id="UP001374803">
    <property type="component" value="Chromosome"/>
</dbReference>
<keyword evidence="2" id="KW-1185">Reference proteome</keyword>
<name>A0ABZ2L345_9BACT</name>
<organism evidence="1 2">
    <name type="scientific">Pendulispora rubella</name>
    <dbReference type="NCBI Taxonomy" id="2741070"/>
    <lineage>
        <taxon>Bacteria</taxon>
        <taxon>Pseudomonadati</taxon>
        <taxon>Myxococcota</taxon>
        <taxon>Myxococcia</taxon>
        <taxon>Myxococcales</taxon>
        <taxon>Sorangiineae</taxon>
        <taxon>Pendulisporaceae</taxon>
        <taxon>Pendulispora</taxon>
    </lineage>
</organism>
<evidence type="ECO:0000313" key="2">
    <source>
        <dbReference type="Proteomes" id="UP001374803"/>
    </source>
</evidence>
<evidence type="ECO:0000313" key="1">
    <source>
        <dbReference type="EMBL" id="WXB05361.1"/>
    </source>
</evidence>